<dbReference type="EMBL" id="MU129026">
    <property type="protein sequence ID" value="KAF9509919.1"/>
    <property type="molecule type" value="Genomic_DNA"/>
</dbReference>
<proteinExistence type="predicted"/>
<keyword evidence="2" id="KW-1185">Reference proteome</keyword>
<organism evidence="1 2">
    <name type="scientific">Hydnum rufescens UP504</name>
    <dbReference type="NCBI Taxonomy" id="1448309"/>
    <lineage>
        <taxon>Eukaryota</taxon>
        <taxon>Fungi</taxon>
        <taxon>Dikarya</taxon>
        <taxon>Basidiomycota</taxon>
        <taxon>Agaricomycotina</taxon>
        <taxon>Agaricomycetes</taxon>
        <taxon>Cantharellales</taxon>
        <taxon>Hydnaceae</taxon>
        <taxon>Hydnum</taxon>
    </lineage>
</organism>
<gene>
    <name evidence="1" type="ORF">BS47DRAFT_113439</name>
</gene>
<dbReference type="AlphaFoldDB" id="A0A9P6DSV5"/>
<sequence>MVLRPLLVGGTAPAEFLGTLSFLVTEGAEPICGSAKIRSLHVVVRASKTQLPLTPPFRILILNI</sequence>
<comment type="caution">
    <text evidence="1">The sequence shown here is derived from an EMBL/GenBank/DDBJ whole genome shotgun (WGS) entry which is preliminary data.</text>
</comment>
<dbReference type="Proteomes" id="UP000886523">
    <property type="component" value="Unassembled WGS sequence"/>
</dbReference>
<accession>A0A9P6DSV5</accession>
<evidence type="ECO:0000313" key="1">
    <source>
        <dbReference type="EMBL" id="KAF9509919.1"/>
    </source>
</evidence>
<reference evidence="1" key="1">
    <citation type="journal article" date="2020" name="Nat. Commun.">
        <title>Large-scale genome sequencing of mycorrhizal fungi provides insights into the early evolution of symbiotic traits.</title>
        <authorList>
            <person name="Miyauchi S."/>
            <person name="Kiss E."/>
            <person name="Kuo A."/>
            <person name="Drula E."/>
            <person name="Kohler A."/>
            <person name="Sanchez-Garcia M."/>
            <person name="Morin E."/>
            <person name="Andreopoulos B."/>
            <person name="Barry K.W."/>
            <person name="Bonito G."/>
            <person name="Buee M."/>
            <person name="Carver A."/>
            <person name="Chen C."/>
            <person name="Cichocki N."/>
            <person name="Clum A."/>
            <person name="Culley D."/>
            <person name="Crous P.W."/>
            <person name="Fauchery L."/>
            <person name="Girlanda M."/>
            <person name="Hayes R.D."/>
            <person name="Keri Z."/>
            <person name="LaButti K."/>
            <person name="Lipzen A."/>
            <person name="Lombard V."/>
            <person name="Magnuson J."/>
            <person name="Maillard F."/>
            <person name="Murat C."/>
            <person name="Nolan M."/>
            <person name="Ohm R.A."/>
            <person name="Pangilinan J."/>
            <person name="Pereira M.F."/>
            <person name="Perotto S."/>
            <person name="Peter M."/>
            <person name="Pfister S."/>
            <person name="Riley R."/>
            <person name="Sitrit Y."/>
            <person name="Stielow J.B."/>
            <person name="Szollosi G."/>
            <person name="Zifcakova L."/>
            <person name="Stursova M."/>
            <person name="Spatafora J.W."/>
            <person name="Tedersoo L."/>
            <person name="Vaario L.M."/>
            <person name="Yamada A."/>
            <person name="Yan M."/>
            <person name="Wang P."/>
            <person name="Xu J."/>
            <person name="Bruns T."/>
            <person name="Baldrian P."/>
            <person name="Vilgalys R."/>
            <person name="Dunand C."/>
            <person name="Henrissat B."/>
            <person name="Grigoriev I.V."/>
            <person name="Hibbett D."/>
            <person name="Nagy L.G."/>
            <person name="Martin F.M."/>
        </authorList>
    </citation>
    <scope>NUCLEOTIDE SEQUENCE</scope>
    <source>
        <strain evidence="1">UP504</strain>
    </source>
</reference>
<evidence type="ECO:0000313" key="2">
    <source>
        <dbReference type="Proteomes" id="UP000886523"/>
    </source>
</evidence>
<name>A0A9P6DSV5_9AGAM</name>
<protein>
    <submittedName>
        <fullName evidence="1">Uncharacterized protein</fullName>
    </submittedName>
</protein>